<feature type="transmembrane region" description="Helical" evidence="1">
    <location>
        <begin position="340"/>
        <end position="359"/>
    </location>
</feature>
<dbReference type="AlphaFoldDB" id="A0A0S3PYR5"/>
<organism evidence="2 3">
    <name type="scientific">Variibacter gotjawalensis</name>
    <dbReference type="NCBI Taxonomy" id="1333996"/>
    <lineage>
        <taxon>Bacteria</taxon>
        <taxon>Pseudomonadati</taxon>
        <taxon>Pseudomonadota</taxon>
        <taxon>Alphaproteobacteria</taxon>
        <taxon>Hyphomicrobiales</taxon>
        <taxon>Nitrobacteraceae</taxon>
        <taxon>Variibacter</taxon>
    </lineage>
</organism>
<accession>A0A0S3PYR5</accession>
<dbReference type="OrthoDB" id="2968017at2"/>
<keyword evidence="1" id="KW-0472">Membrane</keyword>
<name>A0A0S3PYR5_9BRAD</name>
<dbReference type="Gene3D" id="3.40.50.450">
    <property type="match status" value="1"/>
</dbReference>
<protein>
    <recommendedName>
        <fullName evidence="4">SMODS and SLOG-associating 2TM effector domain-containing protein</fullName>
    </recommendedName>
</protein>
<gene>
    <name evidence="2" type="ORF">GJW-30_1_03651</name>
</gene>
<evidence type="ECO:0008006" key="4">
    <source>
        <dbReference type="Google" id="ProtNLM"/>
    </source>
</evidence>
<sequence>MPNTVPIGVHPPRPRLSLRVGVTGHRVGKSLADAVLPRVQAQVESILARCHAVASRVHGEHADVFAPEAPVLVAASCLAVGGDQIFARAALAQGWRLDSILPFAREDYARDFDSPERQTAYRELLELSASVFEIADPRSEDDASEAYETAGLVMLDHADILIAIWDGGESRGRGGTREILDESIRRGIPVIWINTTITRSPALWDGNEAVLLPELDAGIDATGAFDRCVALVIAPPMAGGSATAADAALRLKRFLGETEEPDAWWARGFDLLAYIAARKPLTSPQHHRSMKSRGSEWDGFINDLPDSGKTKDDMRDILLTRYLWADHVASRLGRAYRGAYVLNFVLAAASVLVGLLVVFFWDSVIVKTVCAIGEFALIALILQNTRAGAKGAWHARFLDARRLSEMIRHDRVLVPLARAGGANPNPTDGDAGELWAHWYARAAERELNLPRARADAGYLAAVSRATLAHEVLPQLAYHEKNHKLLHRMHHSIDHLGERIFYITAVLCLIWIAGAIVYLLHIPGTGWIKSVLKPLLTFLGAVLPALGAALAGIRAQGDFDASAKRSQATARQLAQLSKRMETLPTSYRQACLEQRWVADAMAAELGSWHVLYANRPLTIPG</sequence>
<evidence type="ECO:0000313" key="3">
    <source>
        <dbReference type="Proteomes" id="UP000236884"/>
    </source>
</evidence>
<dbReference type="Proteomes" id="UP000236884">
    <property type="component" value="Chromosome"/>
</dbReference>
<dbReference type="EMBL" id="AP014946">
    <property type="protein sequence ID" value="BAT61096.1"/>
    <property type="molecule type" value="Genomic_DNA"/>
</dbReference>
<feature type="transmembrane region" description="Helical" evidence="1">
    <location>
        <begin position="533"/>
        <end position="554"/>
    </location>
</feature>
<keyword evidence="1" id="KW-1133">Transmembrane helix</keyword>
<dbReference type="RefSeq" id="WP_130364579.1">
    <property type="nucleotide sequence ID" value="NZ_AP014946.1"/>
</dbReference>
<keyword evidence="3" id="KW-1185">Reference proteome</keyword>
<keyword evidence="1" id="KW-0812">Transmembrane</keyword>
<proteinExistence type="predicted"/>
<evidence type="ECO:0000256" key="1">
    <source>
        <dbReference type="SAM" id="Phobius"/>
    </source>
</evidence>
<dbReference type="SUPFAM" id="SSF102405">
    <property type="entry name" value="MCP/YpsA-like"/>
    <property type="match status" value="1"/>
</dbReference>
<reference evidence="2 3" key="1">
    <citation type="submission" date="2015-08" db="EMBL/GenBank/DDBJ databases">
        <title>Investigation of the bacterial diversity of lava forest soil.</title>
        <authorList>
            <person name="Lee J.S."/>
        </authorList>
    </citation>
    <scope>NUCLEOTIDE SEQUENCE [LARGE SCALE GENOMIC DNA]</scope>
    <source>
        <strain evidence="2 3">GJW-30</strain>
    </source>
</reference>
<dbReference type="KEGG" id="vgo:GJW-30_1_03651"/>
<feature type="transmembrane region" description="Helical" evidence="1">
    <location>
        <begin position="499"/>
        <end position="521"/>
    </location>
</feature>
<evidence type="ECO:0000313" key="2">
    <source>
        <dbReference type="EMBL" id="BAT61096.1"/>
    </source>
</evidence>